<evidence type="ECO:0000313" key="1">
    <source>
        <dbReference type="EMBL" id="AVW91285.1"/>
    </source>
</evidence>
<dbReference type="Proteomes" id="UP000241447">
    <property type="component" value="Chromosome"/>
</dbReference>
<dbReference type="AlphaFoldDB" id="A0A2R4M291"/>
<gene>
    <name evidence="1" type="ORF">DA792_09510</name>
</gene>
<proteinExistence type="predicted"/>
<sequence>MFDVNVFHITKMGSVSFLCKVLCECFLHYFTKVNKNNVLCDFNLCDDCSATDIFAVNDTESCSKHVFG</sequence>
<reference evidence="1 2" key="1">
    <citation type="submission" date="2018-03" db="EMBL/GenBank/DDBJ databases">
        <title>The Complete Genome of Celeribacter baekdonensis strain LH4, a Thiosulfate-Oxidizing Alphaproteobacterium Isolated from Gulf of Mexico Continental Slope Sediments.</title>
        <authorList>
            <person name="Flood B.E."/>
            <person name="Bailey J.V."/>
            <person name="Leprich D."/>
        </authorList>
    </citation>
    <scope>NUCLEOTIDE SEQUENCE [LARGE SCALE GENOMIC DNA]</scope>
    <source>
        <strain evidence="1 2">LH4</strain>
    </source>
</reference>
<name>A0A2R4M291_9RHOB</name>
<evidence type="ECO:0000313" key="2">
    <source>
        <dbReference type="Proteomes" id="UP000241447"/>
    </source>
</evidence>
<organism evidence="1 2">
    <name type="scientific">Celeribacter baekdonensis</name>
    <dbReference type="NCBI Taxonomy" id="875171"/>
    <lineage>
        <taxon>Bacteria</taxon>
        <taxon>Pseudomonadati</taxon>
        <taxon>Pseudomonadota</taxon>
        <taxon>Alphaproteobacteria</taxon>
        <taxon>Rhodobacterales</taxon>
        <taxon>Roseobacteraceae</taxon>
        <taxon>Celeribacter</taxon>
    </lineage>
</organism>
<protein>
    <submittedName>
        <fullName evidence="1">Uncharacterized protein</fullName>
    </submittedName>
</protein>
<dbReference type="EMBL" id="CP028475">
    <property type="protein sequence ID" value="AVW91285.1"/>
    <property type="molecule type" value="Genomic_DNA"/>
</dbReference>
<accession>A0A2R4M291</accession>
<dbReference type="KEGG" id="cbak:DA792_09510"/>